<dbReference type="NCBIfam" id="TIGR02595">
    <property type="entry name" value="PEP_CTERM"/>
    <property type="match status" value="1"/>
</dbReference>
<dbReference type="InterPro" id="IPR013424">
    <property type="entry name" value="Ice-binding_C"/>
</dbReference>
<feature type="chain" id="PRO_5005849825" evidence="1">
    <location>
        <begin position="23"/>
        <end position="258"/>
    </location>
</feature>
<dbReference type="AlphaFoldDB" id="A0A0N0GQT2"/>
<reference evidence="3 4" key="1">
    <citation type="submission" date="2015-07" db="EMBL/GenBank/DDBJ databases">
        <title>Draft genome sequence of the Amantichitinum ursilacus IGB-41, a new chitin-degrading bacterium.</title>
        <authorList>
            <person name="Kirstahler P."/>
            <person name="Guenther M."/>
            <person name="Grumaz C."/>
            <person name="Rupp S."/>
            <person name="Zibek S."/>
            <person name="Sohn K."/>
        </authorList>
    </citation>
    <scope>NUCLEOTIDE SEQUENCE [LARGE SCALE GENOMIC DNA]</scope>
    <source>
        <strain evidence="3 4">IGB-41</strain>
    </source>
</reference>
<dbReference type="RefSeq" id="WP_053935907.1">
    <property type="nucleotide sequence ID" value="NZ_LAQT01000001.1"/>
</dbReference>
<evidence type="ECO:0000259" key="2">
    <source>
        <dbReference type="Pfam" id="PF07589"/>
    </source>
</evidence>
<proteinExistence type="predicted"/>
<keyword evidence="4" id="KW-1185">Reference proteome</keyword>
<evidence type="ECO:0000313" key="4">
    <source>
        <dbReference type="Proteomes" id="UP000037939"/>
    </source>
</evidence>
<evidence type="ECO:0000313" key="3">
    <source>
        <dbReference type="EMBL" id="KPC55180.1"/>
    </source>
</evidence>
<evidence type="ECO:0000256" key="1">
    <source>
        <dbReference type="SAM" id="SignalP"/>
    </source>
</evidence>
<dbReference type="Pfam" id="PF07589">
    <property type="entry name" value="PEP-CTERM"/>
    <property type="match status" value="1"/>
</dbReference>
<comment type="caution">
    <text evidence="3">The sequence shown here is derived from an EMBL/GenBank/DDBJ whole genome shotgun (WGS) entry which is preliminary data.</text>
</comment>
<protein>
    <submittedName>
        <fullName evidence="3">PEP-CTERM motif protein</fullName>
    </submittedName>
</protein>
<keyword evidence="1" id="KW-0732">Signal</keyword>
<feature type="domain" description="Ice-binding protein C-terminal" evidence="2">
    <location>
        <begin position="226"/>
        <end position="247"/>
    </location>
</feature>
<organism evidence="3 4">
    <name type="scientific">Amantichitinum ursilacus</name>
    <dbReference type="NCBI Taxonomy" id="857265"/>
    <lineage>
        <taxon>Bacteria</taxon>
        <taxon>Pseudomonadati</taxon>
        <taxon>Pseudomonadota</taxon>
        <taxon>Betaproteobacteria</taxon>
        <taxon>Neisseriales</taxon>
        <taxon>Chitinibacteraceae</taxon>
        <taxon>Amantichitinum</taxon>
    </lineage>
</organism>
<dbReference type="EMBL" id="LAQT01000001">
    <property type="protein sequence ID" value="KPC55180.1"/>
    <property type="molecule type" value="Genomic_DNA"/>
</dbReference>
<sequence>MSHLIKAASGLVCLALAMQAHAINFDHVASYYPASADFSRVAGLSGTDKYGNVQTELHTGDAWAIDGPPEGTPVYTVSSDYYNAHFGALTFDYGSHALFNYLYNDDPVVLAAGGYYTLGGGDPVYVDTIPFVLQGLDAAAFTQSWGGGAFSSSTLTINGYNGDALVGSFTVNLSDTAFQWYDTPFADTPLTAVSFVSGGLGQRWLIDDLDIVYIKDLPAVANPLAAVPEPETWALMGLGMMGLVARRQQRKNRSGAQQ</sequence>
<dbReference type="OrthoDB" id="8565395at2"/>
<gene>
    <name evidence="3" type="ORF">WG78_00940</name>
</gene>
<name>A0A0N0GQT2_9NEIS</name>
<feature type="signal peptide" evidence="1">
    <location>
        <begin position="1"/>
        <end position="22"/>
    </location>
</feature>
<dbReference type="Proteomes" id="UP000037939">
    <property type="component" value="Unassembled WGS sequence"/>
</dbReference>
<accession>A0A0N0GQT2</accession>